<comment type="caution">
    <text evidence="1">The sequence shown here is derived from an EMBL/GenBank/DDBJ whole genome shotgun (WGS) entry which is preliminary data.</text>
</comment>
<reference evidence="1" key="1">
    <citation type="submission" date="2021-06" db="EMBL/GenBank/DDBJ databases">
        <title>Parelaphostrongylus tenuis whole genome reference sequence.</title>
        <authorList>
            <person name="Garwood T.J."/>
            <person name="Larsen P.A."/>
            <person name="Fountain-Jones N.M."/>
            <person name="Garbe J.R."/>
            <person name="Macchietto M.G."/>
            <person name="Kania S.A."/>
            <person name="Gerhold R.W."/>
            <person name="Richards J.E."/>
            <person name="Wolf T.M."/>
        </authorList>
    </citation>
    <scope>NUCLEOTIDE SEQUENCE</scope>
    <source>
        <strain evidence="1">MNPRO001-30</strain>
        <tissue evidence="1">Meninges</tissue>
    </source>
</reference>
<dbReference type="AlphaFoldDB" id="A0AAD5QEU4"/>
<dbReference type="EMBL" id="JAHQIW010000223">
    <property type="protein sequence ID" value="KAJ1346809.1"/>
    <property type="molecule type" value="Genomic_DNA"/>
</dbReference>
<proteinExistence type="predicted"/>
<keyword evidence="2" id="KW-1185">Reference proteome</keyword>
<organism evidence="1 2">
    <name type="scientific">Parelaphostrongylus tenuis</name>
    <name type="common">Meningeal worm</name>
    <dbReference type="NCBI Taxonomy" id="148309"/>
    <lineage>
        <taxon>Eukaryota</taxon>
        <taxon>Metazoa</taxon>
        <taxon>Ecdysozoa</taxon>
        <taxon>Nematoda</taxon>
        <taxon>Chromadorea</taxon>
        <taxon>Rhabditida</taxon>
        <taxon>Rhabditina</taxon>
        <taxon>Rhabditomorpha</taxon>
        <taxon>Strongyloidea</taxon>
        <taxon>Metastrongylidae</taxon>
        <taxon>Parelaphostrongylus</taxon>
    </lineage>
</organism>
<accession>A0AAD5QEU4</accession>
<evidence type="ECO:0000313" key="2">
    <source>
        <dbReference type="Proteomes" id="UP001196413"/>
    </source>
</evidence>
<evidence type="ECO:0000313" key="1">
    <source>
        <dbReference type="EMBL" id="KAJ1346809.1"/>
    </source>
</evidence>
<protein>
    <submittedName>
        <fullName evidence="1">Uncharacterized protein</fullName>
    </submittedName>
</protein>
<name>A0AAD5QEU4_PARTN</name>
<sequence length="96" mass="10766">MMIMSNGSRLGSGAHLGHHVRPGMQAPTMRSIFYSNVTDLCHKFCGRNDLCLYAVLLRPGLFNVHRSHHLDARSRLCGALTQKAKYVEPAVRIVYN</sequence>
<dbReference type="Proteomes" id="UP001196413">
    <property type="component" value="Unassembled WGS sequence"/>
</dbReference>
<gene>
    <name evidence="1" type="ORF">KIN20_001710</name>
</gene>